<comment type="caution">
    <text evidence="4">The sequence shown here is derived from an EMBL/GenBank/DDBJ whole genome shotgun (WGS) entry which is preliminary data.</text>
</comment>
<evidence type="ECO:0000256" key="1">
    <source>
        <dbReference type="PROSITE-ProRule" id="PRU00325"/>
    </source>
</evidence>
<reference evidence="4 5" key="1">
    <citation type="submission" date="2024-09" db="EMBL/GenBank/DDBJ databases">
        <title>Rethinking Asexuality: The Enigmatic Case of Functional Sexual Genes in Lepraria (Stereocaulaceae).</title>
        <authorList>
            <person name="Doellman M."/>
            <person name="Sun Y."/>
            <person name="Barcenas-Pena A."/>
            <person name="Lumbsch H.T."/>
            <person name="Grewe F."/>
        </authorList>
    </citation>
    <scope>NUCLEOTIDE SEQUENCE [LARGE SCALE GENOMIC DNA]</scope>
    <source>
        <strain evidence="4 5">Mercado 3170</strain>
    </source>
</reference>
<protein>
    <recommendedName>
        <fullName evidence="3">SWIM-type domain-containing protein</fullName>
    </recommendedName>
</protein>
<feature type="region of interest" description="Disordered" evidence="2">
    <location>
        <begin position="1"/>
        <end position="46"/>
    </location>
</feature>
<feature type="domain" description="SWIM-type" evidence="3">
    <location>
        <begin position="106"/>
        <end position="146"/>
    </location>
</feature>
<evidence type="ECO:0000313" key="4">
    <source>
        <dbReference type="EMBL" id="KAL2046041.1"/>
    </source>
</evidence>
<gene>
    <name evidence="4" type="ORF">N7G274_001488</name>
</gene>
<dbReference type="Proteomes" id="UP001590950">
    <property type="component" value="Unassembled WGS sequence"/>
</dbReference>
<dbReference type="EMBL" id="JBEFKJ010000004">
    <property type="protein sequence ID" value="KAL2046041.1"/>
    <property type="molecule type" value="Genomic_DNA"/>
</dbReference>
<keyword evidence="1" id="KW-0863">Zinc-finger</keyword>
<keyword evidence="5" id="KW-1185">Reference proteome</keyword>
<evidence type="ECO:0000256" key="2">
    <source>
        <dbReference type="SAM" id="MobiDB-lite"/>
    </source>
</evidence>
<organism evidence="4 5">
    <name type="scientific">Stereocaulon virgatum</name>
    <dbReference type="NCBI Taxonomy" id="373712"/>
    <lineage>
        <taxon>Eukaryota</taxon>
        <taxon>Fungi</taxon>
        <taxon>Dikarya</taxon>
        <taxon>Ascomycota</taxon>
        <taxon>Pezizomycotina</taxon>
        <taxon>Lecanoromycetes</taxon>
        <taxon>OSLEUM clade</taxon>
        <taxon>Lecanoromycetidae</taxon>
        <taxon>Lecanorales</taxon>
        <taxon>Lecanorineae</taxon>
        <taxon>Stereocaulaceae</taxon>
        <taxon>Stereocaulon</taxon>
    </lineage>
</organism>
<name>A0ABR4AMH7_9LECA</name>
<proteinExistence type="predicted"/>
<dbReference type="InterPro" id="IPR007527">
    <property type="entry name" value="Znf_SWIM"/>
</dbReference>
<accession>A0ABR4AMH7</accession>
<evidence type="ECO:0000259" key="3">
    <source>
        <dbReference type="PROSITE" id="PS50966"/>
    </source>
</evidence>
<dbReference type="PROSITE" id="PS50966">
    <property type="entry name" value="ZF_SWIM"/>
    <property type="match status" value="1"/>
</dbReference>
<keyword evidence="1" id="KW-0862">Zinc</keyword>
<keyword evidence="1" id="KW-0479">Metal-binding</keyword>
<evidence type="ECO:0000313" key="5">
    <source>
        <dbReference type="Proteomes" id="UP001590950"/>
    </source>
</evidence>
<sequence length="478" mass="54412">MSDPARLLQSLNLDDMPVTRSQSHFPQQRGGRTPRGGGRRRGRGRAQIQVGPIRSHSGMRYDTQMLSPTSSRRAAEGLQSEFIVDRLEGFNIGHDKYYAFQLSKPVTVRIHDPAIGADRFLECTCAEFQTPLQPCAHIWWLFDVLHAVRSNTEQGVATRRPPQIQLTAQFSELFPFIAERQATLARELNRFSVDIPDPDDEIPVPDILNDIFASFYDDMIPSEVHDDVVNKVSRLSPDDILVEGNLPATIYRLALRDDAFRRRLQQLVPREVRAIKSYKTLYLRAQAALQRLNQYAETGPSAGHSLGTLGDLDVPHCARLLRSIVHQMYEDHDARSALAPLDNEAGSQLAVILVELVAEVVRHYNKDIYNGNLWNRARPANEHPRERNLFAYLIGNPPYNARSPPWEIDNFVIDRLQGLRADELVDSYENLDDIKEYMEEMDTTGMPMTLMYAGRIDEMLRAYRATAREPSSSTYQMP</sequence>